<keyword evidence="3" id="KW-0731">Sigma factor</keyword>
<evidence type="ECO:0000256" key="3">
    <source>
        <dbReference type="ARBA" id="ARBA00023082"/>
    </source>
</evidence>
<dbReference type="InterPro" id="IPR007627">
    <property type="entry name" value="RNA_pol_sigma70_r2"/>
</dbReference>
<dbReference type="eggNOG" id="COG1595">
    <property type="taxonomic scope" value="Bacteria"/>
</dbReference>
<dbReference type="Gene3D" id="1.10.10.10">
    <property type="entry name" value="Winged helix-like DNA-binding domain superfamily/Winged helix DNA-binding domain"/>
    <property type="match status" value="1"/>
</dbReference>
<feature type="domain" description="RNA polymerase sigma factor 70 region 4 type 2" evidence="6">
    <location>
        <begin position="123"/>
        <end position="170"/>
    </location>
</feature>
<dbReference type="InterPro" id="IPR014327">
    <property type="entry name" value="RNA_pol_sigma70_bacteroid"/>
</dbReference>
<accession>F4CBH1</accession>
<dbReference type="Pfam" id="PF08281">
    <property type="entry name" value="Sigma70_r4_2"/>
    <property type="match status" value="1"/>
</dbReference>
<dbReference type="PANTHER" id="PTHR43133:SF46">
    <property type="entry name" value="RNA POLYMERASE SIGMA-70 FACTOR ECF SUBFAMILY"/>
    <property type="match status" value="1"/>
</dbReference>
<keyword evidence="2" id="KW-0805">Transcription regulation</keyword>
<evidence type="ECO:0000256" key="4">
    <source>
        <dbReference type="ARBA" id="ARBA00023163"/>
    </source>
</evidence>
<dbReference type="InterPro" id="IPR013249">
    <property type="entry name" value="RNA_pol_sigma70_r4_t2"/>
</dbReference>
<dbReference type="Pfam" id="PF04542">
    <property type="entry name" value="Sigma70_r2"/>
    <property type="match status" value="1"/>
</dbReference>
<dbReference type="OrthoDB" id="655312at2"/>
<dbReference type="InterPro" id="IPR013325">
    <property type="entry name" value="RNA_pol_sigma_r2"/>
</dbReference>
<comment type="similarity">
    <text evidence="1">Belongs to the sigma-70 factor family. ECF subfamily.</text>
</comment>
<dbReference type="EMBL" id="CP002584">
    <property type="protein sequence ID" value="ADZ77419.1"/>
    <property type="molecule type" value="Genomic_DNA"/>
</dbReference>
<keyword evidence="4" id="KW-0804">Transcription</keyword>
<dbReference type="NCBIfam" id="TIGR02985">
    <property type="entry name" value="Sig70_bacteroi1"/>
    <property type="match status" value="1"/>
</dbReference>
<dbReference type="PATRIC" id="fig|743722.3.peg.903"/>
<dbReference type="AlphaFoldDB" id="F4CBH1"/>
<evidence type="ECO:0000259" key="5">
    <source>
        <dbReference type="Pfam" id="PF04542"/>
    </source>
</evidence>
<dbReference type="GO" id="GO:0003677">
    <property type="term" value="F:DNA binding"/>
    <property type="evidence" value="ECO:0007669"/>
    <property type="project" value="InterPro"/>
</dbReference>
<dbReference type="PANTHER" id="PTHR43133">
    <property type="entry name" value="RNA POLYMERASE ECF-TYPE SIGMA FACTO"/>
    <property type="match status" value="1"/>
</dbReference>
<dbReference type="SUPFAM" id="SSF88659">
    <property type="entry name" value="Sigma3 and sigma4 domains of RNA polymerase sigma factors"/>
    <property type="match status" value="1"/>
</dbReference>
<protein>
    <submittedName>
        <fullName evidence="7">RNA polymerase, sigma-24 subunit, ECF subfamily</fullName>
    </submittedName>
</protein>
<gene>
    <name evidence="7" type="ordered locus">Sph21_0843</name>
</gene>
<sequence>MPADLTDRELVLLLKKGDQSAFESLYNRYKYPIYIKLLKFVKATALAEDLLHDVFTRIWDYRKGLDPDKSFQAYSYRVAENLVIDFFRKAALDERFRQQFLTQATVSYSHIEETLSQKEQKKLIETVLDLLSPQCREVFRLCKVEGRSYDEVANMLEISPHTISNHLVKANKLIRNYLAKEKDLALLILFVWFLA</sequence>
<dbReference type="Gene3D" id="1.10.1740.10">
    <property type="match status" value="1"/>
</dbReference>
<dbReference type="InterPro" id="IPR013324">
    <property type="entry name" value="RNA_pol_sigma_r3/r4-like"/>
</dbReference>
<dbReference type="GO" id="GO:0006352">
    <property type="term" value="P:DNA-templated transcription initiation"/>
    <property type="evidence" value="ECO:0007669"/>
    <property type="project" value="InterPro"/>
</dbReference>
<organism evidence="7">
    <name type="scientific">Sphingobacterium sp. (strain 21)</name>
    <dbReference type="NCBI Taxonomy" id="743722"/>
    <lineage>
        <taxon>Bacteria</taxon>
        <taxon>Pseudomonadati</taxon>
        <taxon>Bacteroidota</taxon>
        <taxon>Sphingobacteriia</taxon>
        <taxon>Sphingobacteriales</taxon>
        <taxon>Sphingobacteriaceae</taxon>
        <taxon>Sphingobacterium</taxon>
    </lineage>
</organism>
<proteinExistence type="inferred from homology"/>
<reference evidence="7" key="1">
    <citation type="submission" date="2011-03" db="EMBL/GenBank/DDBJ databases">
        <title>Complete sequence of Sphingobacterium sp. 21.</title>
        <authorList>
            <consortium name="US DOE Joint Genome Institute"/>
            <person name="Lucas S."/>
            <person name="Copeland A."/>
            <person name="Lapidus A."/>
            <person name="Cheng J.-F."/>
            <person name="Goodwin L."/>
            <person name="Pitluck S."/>
            <person name="Davenport K."/>
            <person name="Detter J.C."/>
            <person name="Han C."/>
            <person name="Tapia R."/>
            <person name="Land M."/>
            <person name="Hauser L."/>
            <person name="Kyrpides N."/>
            <person name="Ivanova N."/>
            <person name="Ovchinnikova G."/>
            <person name="Pagani I."/>
            <person name="Siebers A.K."/>
            <person name="Allgaier M."/>
            <person name="Thelen M.P."/>
            <person name="Hugenholtz P."/>
            <person name="Woyke T."/>
        </authorList>
    </citation>
    <scope>NUCLEOTIDE SEQUENCE</scope>
    <source>
        <strain evidence="7">21</strain>
    </source>
</reference>
<dbReference type="STRING" id="743722.Sph21_0843"/>
<feature type="domain" description="RNA polymerase sigma-70 region 2" evidence="5">
    <location>
        <begin position="25"/>
        <end position="91"/>
    </location>
</feature>
<dbReference type="NCBIfam" id="TIGR02937">
    <property type="entry name" value="sigma70-ECF"/>
    <property type="match status" value="1"/>
</dbReference>
<dbReference type="SUPFAM" id="SSF88946">
    <property type="entry name" value="Sigma2 domain of RNA polymerase sigma factors"/>
    <property type="match status" value="1"/>
</dbReference>
<evidence type="ECO:0000256" key="2">
    <source>
        <dbReference type="ARBA" id="ARBA00023015"/>
    </source>
</evidence>
<name>F4CBH1_SPHS2</name>
<evidence type="ECO:0000313" key="7">
    <source>
        <dbReference type="EMBL" id="ADZ77419.1"/>
    </source>
</evidence>
<dbReference type="InterPro" id="IPR039425">
    <property type="entry name" value="RNA_pol_sigma-70-like"/>
</dbReference>
<dbReference type="GO" id="GO:0016987">
    <property type="term" value="F:sigma factor activity"/>
    <property type="evidence" value="ECO:0007669"/>
    <property type="project" value="UniProtKB-KW"/>
</dbReference>
<evidence type="ECO:0000259" key="6">
    <source>
        <dbReference type="Pfam" id="PF08281"/>
    </source>
</evidence>
<evidence type="ECO:0000256" key="1">
    <source>
        <dbReference type="ARBA" id="ARBA00010641"/>
    </source>
</evidence>
<dbReference type="HOGENOM" id="CLU_047691_4_1_10"/>
<dbReference type="KEGG" id="shg:Sph21_0843"/>
<dbReference type="InterPro" id="IPR014284">
    <property type="entry name" value="RNA_pol_sigma-70_dom"/>
</dbReference>
<dbReference type="InterPro" id="IPR036388">
    <property type="entry name" value="WH-like_DNA-bd_sf"/>
</dbReference>